<dbReference type="InterPro" id="IPR005804">
    <property type="entry name" value="FA_desaturase_dom"/>
</dbReference>
<evidence type="ECO:0000313" key="4">
    <source>
        <dbReference type="Proteomes" id="UP000663929"/>
    </source>
</evidence>
<accession>A0A8A4TTG4</accession>
<feature type="transmembrane region" description="Helical" evidence="1">
    <location>
        <begin position="64"/>
        <end position="84"/>
    </location>
</feature>
<protein>
    <submittedName>
        <fullName evidence="3">Fatty acid desaturase</fullName>
    </submittedName>
</protein>
<organism evidence="3 4">
    <name type="scientific">Sulfidibacter corallicola</name>
    <dbReference type="NCBI Taxonomy" id="2818388"/>
    <lineage>
        <taxon>Bacteria</taxon>
        <taxon>Pseudomonadati</taxon>
        <taxon>Acidobacteriota</taxon>
        <taxon>Holophagae</taxon>
        <taxon>Acanthopleuribacterales</taxon>
        <taxon>Acanthopleuribacteraceae</taxon>
        <taxon>Sulfidibacter</taxon>
    </lineage>
</organism>
<keyword evidence="1" id="KW-0472">Membrane</keyword>
<dbReference type="GO" id="GO:0016717">
    <property type="term" value="F:oxidoreductase activity, acting on paired donors, with oxidation of a pair of donors resulting in the reduction of molecular oxygen to two molecules of water"/>
    <property type="evidence" value="ECO:0007669"/>
    <property type="project" value="TreeGrafter"/>
</dbReference>
<dbReference type="RefSeq" id="WP_237382771.1">
    <property type="nucleotide sequence ID" value="NZ_CP071793.1"/>
</dbReference>
<dbReference type="EMBL" id="CP071793">
    <property type="protein sequence ID" value="QTD52667.1"/>
    <property type="molecule type" value="Genomic_DNA"/>
</dbReference>
<feature type="transmembrane region" description="Helical" evidence="1">
    <location>
        <begin position="188"/>
        <end position="205"/>
    </location>
</feature>
<dbReference type="PANTHER" id="PTHR19353:SF19">
    <property type="entry name" value="DELTA(5) FATTY ACID DESATURASE C-RELATED"/>
    <property type="match status" value="1"/>
</dbReference>
<reference evidence="3" key="1">
    <citation type="submission" date="2021-03" db="EMBL/GenBank/DDBJ databases">
        <title>Acanthopleuribacteraceae sp. M133.</title>
        <authorList>
            <person name="Wang G."/>
        </authorList>
    </citation>
    <scope>NUCLEOTIDE SEQUENCE</scope>
    <source>
        <strain evidence="3">M133</strain>
    </source>
</reference>
<evidence type="ECO:0000256" key="1">
    <source>
        <dbReference type="SAM" id="Phobius"/>
    </source>
</evidence>
<keyword evidence="1" id="KW-0812">Transmembrane</keyword>
<gene>
    <name evidence="3" type="ORF">J3U87_09345</name>
</gene>
<dbReference type="PANTHER" id="PTHR19353">
    <property type="entry name" value="FATTY ACID DESATURASE 2"/>
    <property type="match status" value="1"/>
</dbReference>
<dbReference type="GO" id="GO:0008610">
    <property type="term" value="P:lipid biosynthetic process"/>
    <property type="evidence" value="ECO:0007669"/>
    <property type="project" value="UniProtKB-ARBA"/>
</dbReference>
<dbReference type="Pfam" id="PF00487">
    <property type="entry name" value="FA_desaturase"/>
    <property type="match status" value="1"/>
</dbReference>
<dbReference type="KEGG" id="scor:J3U87_09345"/>
<feature type="transmembrane region" description="Helical" evidence="1">
    <location>
        <begin position="35"/>
        <end position="58"/>
    </location>
</feature>
<evidence type="ECO:0000259" key="2">
    <source>
        <dbReference type="Pfam" id="PF00487"/>
    </source>
</evidence>
<keyword evidence="4" id="KW-1185">Reference proteome</keyword>
<sequence length="340" mass="39767">MTKSYYYERAGALNRELKQAIPAPTLKRLHVKRPWYHFFVAGRQLLLLILMPILIYHFGDQPLVWIPAAVLQGFVVFSFTVLLHEVVHKCVFNKDSYDLTPKLGLLYSVLSGLARSQFHRWHMDHHFQLGSDTDDPKRAHLSPKRNARWYKFLYCTPALYPIYFRAAKKAQATYEPELLRRIAWERKLSIGFHLSVLGCFLYLSPVFALKAYVLPVFFVFPAAFTLNRLGQHYIIDPDDPAKWSTLIQPNPVWNFLFLWSSYHLEHHYFPAVPFYNLKALNRELGGFFRQRGVEPYSYTRLLKEWFWHNHKPHTRPKAAREAGKVVTGGTYSAAAGQKRV</sequence>
<name>A0A8A4TTG4_SULCO</name>
<feature type="domain" description="Fatty acid desaturase" evidence="2">
    <location>
        <begin position="63"/>
        <end position="293"/>
    </location>
</feature>
<dbReference type="InterPro" id="IPR012171">
    <property type="entry name" value="Fatty_acid_desaturase"/>
</dbReference>
<dbReference type="Proteomes" id="UP000663929">
    <property type="component" value="Chromosome"/>
</dbReference>
<proteinExistence type="predicted"/>
<keyword evidence="1" id="KW-1133">Transmembrane helix</keyword>
<evidence type="ECO:0000313" key="3">
    <source>
        <dbReference type="EMBL" id="QTD52667.1"/>
    </source>
</evidence>
<dbReference type="GO" id="GO:0016020">
    <property type="term" value="C:membrane"/>
    <property type="evidence" value="ECO:0007669"/>
    <property type="project" value="TreeGrafter"/>
</dbReference>
<dbReference type="AlphaFoldDB" id="A0A8A4TTG4"/>